<keyword evidence="1" id="KW-0175">Coiled coil</keyword>
<evidence type="ECO:0000313" key="3">
    <source>
        <dbReference type="EMBL" id="WOL09389.1"/>
    </source>
</evidence>
<evidence type="ECO:0000256" key="1">
    <source>
        <dbReference type="SAM" id="Coils"/>
    </source>
</evidence>
<dbReference type="EMBL" id="CP136894">
    <property type="protein sequence ID" value="WOL09389.1"/>
    <property type="molecule type" value="Genomic_DNA"/>
</dbReference>
<accession>A0AAQ3QFT6</accession>
<name>A0AAQ3QFT6_9LILI</name>
<keyword evidence="4" id="KW-1185">Reference proteome</keyword>
<dbReference type="AlphaFoldDB" id="A0AAQ3QFT6"/>
<evidence type="ECO:0000256" key="2">
    <source>
        <dbReference type="SAM" id="MobiDB-lite"/>
    </source>
</evidence>
<reference evidence="3 4" key="1">
    <citation type="submission" date="2023-10" db="EMBL/GenBank/DDBJ databases">
        <title>Chromosome-scale genome assembly provides insights into flower coloration mechanisms of Canna indica.</title>
        <authorList>
            <person name="Li C."/>
        </authorList>
    </citation>
    <scope>NUCLEOTIDE SEQUENCE [LARGE SCALE GENOMIC DNA]</scope>
    <source>
        <tissue evidence="3">Flower</tissue>
    </source>
</reference>
<evidence type="ECO:0000313" key="4">
    <source>
        <dbReference type="Proteomes" id="UP001327560"/>
    </source>
</evidence>
<feature type="coiled-coil region" evidence="1">
    <location>
        <begin position="173"/>
        <end position="200"/>
    </location>
</feature>
<feature type="compositionally biased region" description="Basic residues" evidence="2">
    <location>
        <begin position="35"/>
        <end position="45"/>
    </location>
</feature>
<gene>
    <name evidence="3" type="ORF">Cni_G18142</name>
</gene>
<feature type="compositionally biased region" description="Basic and acidic residues" evidence="2">
    <location>
        <begin position="16"/>
        <end position="34"/>
    </location>
</feature>
<protein>
    <submittedName>
        <fullName evidence="3">Uncharacterized protein</fullName>
    </submittedName>
</protein>
<dbReference type="Proteomes" id="UP001327560">
    <property type="component" value="Chromosome 5"/>
</dbReference>
<proteinExistence type="predicted"/>
<organism evidence="3 4">
    <name type="scientific">Canna indica</name>
    <name type="common">Indian-shot</name>
    <dbReference type="NCBI Taxonomy" id="4628"/>
    <lineage>
        <taxon>Eukaryota</taxon>
        <taxon>Viridiplantae</taxon>
        <taxon>Streptophyta</taxon>
        <taxon>Embryophyta</taxon>
        <taxon>Tracheophyta</taxon>
        <taxon>Spermatophyta</taxon>
        <taxon>Magnoliopsida</taxon>
        <taxon>Liliopsida</taxon>
        <taxon>Zingiberales</taxon>
        <taxon>Cannaceae</taxon>
        <taxon>Canna</taxon>
    </lineage>
</organism>
<sequence>MCGGAVIFDLIQEAESSRRAKKDGVRPSSEEDRCRKKKKKKKSGRVHMADEFMVTPPEFDDAAEVTAENDVECVRKISEEICGDAIISNCTVAALEPLQLSVNCSGLSNKKRKARKKTSGKRKRMRMDDRFQIESKRQFHDEAKDEIGCYDEEEDEFEVEFQQFNNENDEFGIEVLQQINDEVEDDNDEFEVEFQQFNDEVEDDEFQVEFLQFNDDEEEFDDKEESISSCQAYRFMVEK</sequence>
<feature type="region of interest" description="Disordered" evidence="2">
    <location>
        <begin position="16"/>
        <end position="47"/>
    </location>
</feature>